<gene>
    <name evidence="2" type="ORF">ERS852380_00303</name>
</gene>
<dbReference type="EMBL" id="CYYK01000001">
    <property type="protein sequence ID" value="CUN41859.1"/>
    <property type="molecule type" value="Genomic_DNA"/>
</dbReference>
<evidence type="ECO:0000313" key="2">
    <source>
        <dbReference type="EMBL" id="CUN41859.1"/>
    </source>
</evidence>
<evidence type="ECO:0000256" key="1">
    <source>
        <dbReference type="SAM" id="SignalP"/>
    </source>
</evidence>
<sequence>MKQLKNILLTGFLALLAFAACTEDKLIDEQPMETGTVSISFSTEGVETKAIDAGGNYEYATAEELNINEIFVSIFKKEGNEWKYLTSKSGTLGDGSFVGEQSPGSFKLTGLTLPLNTDLKVVAIANPLAGKAASYAEMDYNTLSAEKVAYSATLGGEGYYTFDPKTLIKVGEQDMRFTANNGAISGGEDVHLKQLAAKVQLSLAVEVPSSKLPPKPDEEGLVFGDYDAGEIVPLFNKNNMQSANDLNDPMIVKNIKGSFVIKRKSEWGDDTNPVIATAYNASGDTDPIIPKEYQGSNIKKAKITGAKYKNTSYTPTSYFELKGVEIKNIEKSSTLLIPRGQLPSSTLDNITKSITEGVENVDITFYTYEKPVYVSDTSEALTVNITGRLAEGYAKTISIYELNKLYLHWQNSSGWAEGSSSFSIIKETTGEGEMIGQGYEFNSAISSAYLYPIIINPKYVEGKCTDGLIHGNYYKVTGTLKRSTGEFKLWVTPWIGKDVSANFN</sequence>
<comment type="caution">
    <text evidence="2">The sequence shown here is derived from an EMBL/GenBank/DDBJ whole genome shotgun (WGS) entry which is preliminary data.</text>
</comment>
<dbReference type="Gene3D" id="2.60.40.2580">
    <property type="match status" value="1"/>
</dbReference>
<accession>A0A8D9L1P2</accession>
<dbReference type="AlphaFoldDB" id="A0A8D9L1P2"/>
<reference evidence="2 3" key="1">
    <citation type="submission" date="2015-09" db="EMBL/GenBank/DDBJ databases">
        <authorList>
            <consortium name="Pathogen Informatics"/>
        </authorList>
    </citation>
    <scope>NUCLEOTIDE SEQUENCE [LARGE SCALE GENOMIC DNA]</scope>
    <source>
        <strain evidence="2 3">2789STDY5608822</strain>
    </source>
</reference>
<organism evidence="2 3">
    <name type="scientific">Parabacteroides distasonis</name>
    <dbReference type="NCBI Taxonomy" id="823"/>
    <lineage>
        <taxon>Bacteria</taxon>
        <taxon>Pseudomonadati</taxon>
        <taxon>Bacteroidota</taxon>
        <taxon>Bacteroidia</taxon>
        <taxon>Bacteroidales</taxon>
        <taxon>Tannerellaceae</taxon>
        <taxon>Parabacteroides</taxon>
    </lineage>
</organism>
<dbReference type="Proteomes" id="UP000095455">
    <property type="component" value="Unassembled WGS sequence"/>
</dbReference>
<evidence type="ECO:0008006" key="4">
    <source>
        <dbReference type="Google" id="ProtNLM"/>
    </source>
</evidence>
<name>A0A8D9L1P2_PARDI</name>
<dbReference type="PROSITE" id="PS51257">
    <property type="entry name" value="PROKAR_LIPOPROTEIN"/>
    <property type="match status" value="1"/>
</dbReference>
<proteinExistence type="predicted"/>
<keyword evidence="1" id="KW-0732">Signal</keyword>
<feature type="signal peptide" evidence="1">
    <location>
        <begin position="1"/>
        <end position="19"/>
    </location>
</feature>
<feature type="chain" id="PRO_5034700772" description="Fimbrillin family protein" evidence="1">
    <location>
        <begin position="20"/>
        <end position="504"/>
    </location>
</feature>
<protein>
    <recommendedName>
        <fullName evidence="4">Fimbrillin family protein</fullName>
    </recommendedName>
</protein>
<dbReference type="RefSeq" id="WP_057316344.1">
    <property type="nucleotide sequence ID" value="NZ_CABMKT010000001.1"/>
</dbReference>
<evidence type="ECO:0000313" key="3">
    <source>
        <dbReference type="Proteomes" id="UP000095455"/>
    </source>
</evidence>